<gene>
    <name evidence="7" type="ORF">F7731_20115</name>
</gene>
<dbReference type="Pfam" id="PF00005">
    <property type="entry name" value="ABC_tran"/>
    <property type="match status" value="1"/>
</dbReference>
<accession>A0A6L3V0B4</accession>
<feature type="domain" description="ABC transporter" evidence="6">
    <location>
        <begin position="2"/>
        <end position="237"/>
    </location>
</feature>
<dbReference type="InterPro" id="IPR003593">
    <property type="entry name" value="AAA+_ATPase"/>
</dbReference>
<dbReference type="InterPro" id="IPR052156">
    <property type="entry name" value="BCAA_Transport_ATP-bd_LivF"/>
</dbReference>
<evidence type="ECO:0000313" key="8">
    <source>
        <dbReference type="Proteomes" id="UP000481030"/>
    </source>
</evidence>
<dbReference type="RefSeq" id="WP_151536579.1">
    <property type="nucleotide sequence ID" value="NZ_WBOS01000014.1"/>
</dbReference>
<dbReference type="GO" id="GO:0015658">
    <property type="term" value="F:branched-chain amino acid transmembrane transporter activity"/>
    <property type="evidence" value="ECO:0007669"/>
    <property type="project" value="TreeGrafter"/>
</dbReference>
<evidence type="ECO:0000313" key="7">
    <source>
        <dbReference type="EMBL" id="KAB2330480.1"/>
    </source>
</evidence>
<dbReference type="InterPro" id="IPR027417">
    <property type="entry name" value="P-loop_NTPase"/>
</dbReference>
<keyword evidence="8" id="KW-1185">Reference proteome</keyword>
<proteinExistence type="inferred from homology"/>
<dbReference type="PANTHER" id="PTHR43820">
    <property type="entry name" value="HIGH-AFFINITY BRANCHED-CHAIN AMINO ACID TRANSPORT ATP-BINDING PROTEIN LIVF"/>
    <property type="match status" value="1"/>
</dbReference>
<keyword evidence="3" id="KW-0547">Nucleotide-binding</keyword>
<dbReference type="InterPro" id="IPR017871">
    <property type="entry name" value="ABC_transporter-like_CS"/>
</dbReference>
<reference evidence="7 8" key="1">
    <citation type="journal article" date="2016" name="Antonie Van Leeuwenhoek">
        <title>Bacillus depressus sp. nov., isolated from soil of a sunflower field.</title>
        <authorList>
            <person name="Wei X."/>
            <person name="Xin D."/>
            <person name="Xin Y."/>
            <person name="Zhang H."/>
            <person name="Wang T."/>
            <person name="Zhang J."/>
        </authorList>
    </citation>
    <scope>NUCLEOTIDE SEQUENCE [LARGE SCALE GENOMIC DNA]</scope>
    <source>
        <strain evidence="7 8">BZ1</strain>
    </source>
</reference>
<dbReference type="SUPFAM" id="SSF52540">
    <property type="entry name" value="P-loop containing nucleoside triphosphate hydrolases"/>
    <property type="match status" value="1"/>
</dbReference>
<organism evidence="7 8">
    <name type="scientific">Cytobacillus depressus</name>
    <dbReference type="NCBI Taxonomy" id="1602942"/>
    <lineage>
        <taxon>Bacteria</taxon>
        <taxon>Bacillati</taxon>
        <taxon>Bacillota</taxon>
        <taxon>Bacilli</taxon>
        <taxon>Bacillales</taxon>
        <taxon>Bacillaceae</taxon>
        <taxon>Cytobacillus</taxon>
    </lineage>
</organism>
<keyword evidence="4 7" id="KW-0067">ATP-binding</keyword>
<evidence type="ECO:0000256" key="4">
    <source>
        <dbReference type="ARBA" id="ARBA00022840"/>
    </source>
</evidence>
<keyword evidence="2" id="KW-0813">Transport</keyword>
<evidence type="ECO:0000256" key="5">
    <source>
        <dbReference type="ARBA" id="ARBA00022970"/>
    </source>
</evidence>
<dbReference type="Proteomes" id="UP000481030">
    <property type="component" value="Unassembled WGS sequence"/>
</dbReference>
<comment type="similarity">
    <text evidence="1">Belongs to the ABC transporter superfamily.</text>
</comment>
<name>A0A6L3V0B4_9BACI</name>
<evidence type="ECO:0000259" key="6">
    <source>
        <dbReference type="PROSITE" id="PS50893"/>
    </source>
</evidence>
<evidence type="ECO:0000256" key="1">
    <source>
        <dbReference type="ARBA" id="ARBA00005417"/>
    </source>
</evidence>
<comment type="caution">
    <text evidence="7">The sequence shown here is derived from an EMBL/GenBank/DDBJ whole genome shotgun (WGS) entry which is preliminary data.</text>
</comment>
<keyword evidence="5" id="KW-0029">Amino-acid transport</keyword>
<dbReference type="GO" id="GO:0005524">
    <property type="term" value="F:ATP binding"/>
    <property type="evidence" value="ECO:0007669"/>
    <property type="project" value="UniProtKB-KW"/>
</dbReference>
<dbReference type="PROSITE" id="PS50893">
    <property type="entry name" value="ABC_TRANSPORTER_2"/>
    <property type="match status" value="1"/>
</dbReference>
<dbReference type="SMART" id="SM00382">
    <property type="entry name" value="AAA"/>
    <property type="match status" value="1"/>
</dbReference>
<dbReference type="CDD" id="cd03224">
    <property type="entry name" value="ABC_TM1139_LivF_branched"/>
    <property type="match status" value="1"/>
</dbReference>
<dbReference type="PANTHER" id="PTHR43820:SF4">
    <property type="entry name" value="HIGH-AFFINITY BRANCHED-CHAIN AMINO ACID TRANSPORT ATP-BINDING PROTEIN LIVF"/>
    <property type="match status" value="1"/>
</dbReference>
<protein>
    <submittedName>
        <fullName evidence="7">ABC transporter ATP-binding protein</fullName>
    </submittedName>
</protein>
<evidence type="ECO:0000256" key="2">
    <source>
        <dbReference type="ARBA" id="ARBA00022448"/>
    </source>
</evidence>
<dbReference type="EMBL" id="WBOS01000014">
    <property type="protein sequence ID" value="KAB2330480.1"/>
    <property type="molecule type" value="Genomic_DNA"/>
</dbReference>
<dbReference type="PROSITE" id="PS00211">
    <property type="entry name" value="ABC_TRANSPORTER_1"/>
    <property type="match status" value="1"/>
</dbReference>
<dbReference type="GO" id="GO:0016887">
    <property type="term" value="F:ATP hydrolysis activity"/>
    <property type="evidence" value="ECO:0007669"/>
    <property type="project" value="InterPro"/>
</dbReference>
<evidence type="ECO:0000256" key="3">
    <source>
        <dbReference type="ARBA" id="ARBA00022741"/>
    </source>
</evidence>
<sequence length="254" mass="28309">MLNVRNLHTYHGHIHVLKGISFHVNKGEMLAIIGGNGAGKSTLLGTLTGIYQPRQGEIHLENKNITNILIEETVHQGMVLVPERRQIFDALTVYENLMLGAFHRYRKDKKQLKNDAEEVLEIFPRLKEMLTRLGGNLSGGEQQMLAIGRGLMAKPKIMLLDEPSLGLAPIIVQDIMEVLANLRKSTDTTIILVEQNAKAAMKVSDRTCVIERGQIALNGNSKEMLEDSRVASLYLGGNSTDFKAIKEEIFLEQL</sequence>
<dbReference type="AlphaFoldDB" id="A0A6L3V0B4"/>
<dbReference type="OrthoDB" id="9776369at2"/>
<dbReference type="Gene3D" id="3.40.50.300">
    <property type="entry name" value="P-loop containing nucleotide triphosphate hydrolases"/>
    <property type="match status" value="1"/>
</dbReference>
<dbReference type="InterPro" id="IPR003439">
    <property type="entry name" value="ABC_transporter-like_ATP-bd"/>
</dbReference>
<dbReference type="GO" id="GO:0015807">
    <property type="term" value="P:L-amino acid transport"/>
    <property type="evidence" value="ECO:0007669"/>
    <property type="project" value="TreeGrafter"/>
</dbReference>